<comment type="caution">
    <text evidence="1">The sequence shown here is derived from an EMBL/GenBank/DDBJ whole genome shotgun (WGS) entry which is preliminary data.</text>
</comment>
<protein>
    <recommendedName>
        <fullName evidence="3">PilZ domain-containing protein</fullName>
    </recommendedName>
</protein>
<sequence>MQIQLNVFLGSLEGAQWLSRLNLENKAFRGTPYEDERAEAEPHSYFDLISHERHHGTYQDGEPERKLLQGTNFHCTQLKSRGAHTENRMFFRGVQLTVPLEANTQTVYVGVDLVPKGTVHVHECINGCEAVNPADRLSIQIRYRIVHENAQEKFWYRTLAQGSIEKLNSLVDFLEDKD</sequence>
<gene>
    <name evidence="1" type="ORF">N7G274_006133</name>
</gene>
<evidence type="ECO:0000313" key="1">
    <source>
        <dbReference type="EMBL" id="KAL2041189.1"/>
    </source>
</evidence>
<reference evidence="1 2" key="1">
    <citation type="submission" date="2024-09" db="EMBL/GenBank/DDBJ databases">
        <title>Rethinking Asexuality: The Enigmatic Case of Functional Sexual Genes in Lepraria (Stereocaulaceae).</title>
        <authorList>
            <person name="Doellman M."/>
            <person name="Sun Y."/>
            <person name="Barcenas-Pena A."/>
            <person name="Lumbsch H.T."/>
            <person name="Grewe F."/>
        </authorList>
    </citation>
    <scope>NUCLEOTIDE SEQUENCE [LARGE SCALE GENOMIC DNA]</scope>
    <source>
        <strain evidence="1 2">Mercado 3170</strain>
    </source>
</reference>
<organism evidence="1 2">
    <name type="scientific">Stereocaulon virgatum</name>
    <dbReference type="NCBI Taxonomy" id="373712"/>
    <lineage>
        <taxon>Eukaryota</taxon>
        <taxon>Fungi</taxon>
        <taxon>Dikarya</taxon>
        <taxon>Ascomycota</taxon>
        <taxon>Pezizomycotina</taxon>
        <taxon>Lecanoromycetes</taxon>
        <taxon>OSLEUM clade</taxon>
        <taxon>Lecanoromycetidae</taxon>
        <taxon>Lecanorales</taxon>
        <taxon>Lecanorineae</taxon>
        <taxon>Stereocaulaceae</taxon>
        <taxon>Stereocaulon</taxon>
    </lineage>
</organism>
<dbReference type="Proteomes" id="UP001590950">
    <property type="component" value="Unassembled WGS sequence"/>
</dbReference>
<name>A0ABR4A5L2_9LECA</name>
<accession>A0ABR4A5L2</accession>
<proteinExistence type="predicted"/>
<keyword evidence="2" id="KW-1185">Reference proteome</keyword>
<evidence type="ECO:0000313" key="2">
    <source>
        <dbReference type="Proteomes" id="UP001590950"/>
    </source>
</evidence>
<evidence type="ECO:0008006" key="3">
    <source>
        <dbReference type="Google" id="ProtNLM"/>
    </source>
</evidence>
<dbReference type="EMBL" id="JBEFKJ010000018">
    <property type="protein sequence ID" value="KAL2041189.1"/>
    <property type="molecule type" value="Genomic_DNA"/>
</dbReference>